<reference evidence="7" key="1">
    <citation type="submission" date="2019-10" db="EMBL/GenBank/DDBJ databases">
        <title>The miscellaneous mycovirome associated to the plant pathogenic fungus Erysiphe necator.</title>
        <authorList>
            <person name="Rodriguez-Romero J."/>
            <person name="Chiapello M."/>
            <person name="Cordoba L."/>
            <person name="Turina M."/>
            <person name="Ayllon M.A."/>
        </authorList>
    </citation>
    <scope>NUCLEOTIDE SEQUENCE</scope>
    <source>
        <strain evidence="7">PMS-18_DN50785</strain>
    </source>
</reference>
<dbReference type="Pfam" id="PF00998">
    <property type="entry name" value="RdRP_3"/>
    <property type="match status" value="1"/>
</dbReference>
<evidence type="ECO:0000259" key="6">
    <source>
        <dbReference type="PROSITE" id="PS50507"/>
    </source>
</evidence>
<comment type="catalytic activity">
    <reaction evidence="5">
        <text>RNA(n) + a ribonucleoside 5'-triphosphate = RNA(n+1) + diphosphate</text>
        <dbReference type="Rhea" id="RHEA:21248"/>
        <dbReference type="Rhea" id="RHEA-COMP:14527"/>
        <dbReference type="Rhea" id="RHEA-COMP:17342"/>
        <dbReference type="ChEBI" id="CHEBI:33019"/>
        <dbReference type="ChEBI" id="CHEBI:61557"/>
        <dbReference type="ChEBI" id="CHEBI:140395"/>
        <dbReference type="EC" id="2.7.7.48"/>
    </reaction>
</comment>
<evidence type="ECO:0000256" key="3">
    <source>
        <dbReference type="ARBA" id="ARBA00022695"/>
    </source>
</evidence>
<dbReference type="GO" id="GO:0003968">
    <property type="term" value="F:RNA-directed RNA polymerase activity"/>
    <property type="evidence" value="ECO:0007669"/>
    <property type="project" value="UniProtKB-KW"/>
</dbReference>
<organism evidence="7">
    <name type="scientific">Erysiphe necator umbra-like virus 2</name>
    <dbReference type="NCBI Taxonomy" id="2695368"/>
    <lineage>
        <taxon>Viruses</taxon>
        <taxon>Riboviria</taxon>
        <taxon>Orthornavirae</taxon>
        <taxon>Kitrinoviricota</taxon>
        <taxon>Tolucaviricetes</taxon>
        <taxon>Tolivirales</taxon>
        <taxon>Tombusviridae</taxon>
        <taxon>Calvusvirinae</taxon>
        <taxon>Umbravirus</taxon>
    </lineage>
</organism>
<evidence type="ECO:0000256" key="4">
    <source>
        <dbReference type="ARBA" id="ARBA00022953"/>
    </source>
</evidence>
<dbReference type="EC" id="2.7.7.48" evidence="5"/>
<dbReference type="InterPro" id="IPR002166">
    <property type="entry name" value="RNA_pol_HCV"/>
</dbReference>
<proteinExistence type="predicted"/>
<keyword evidence="2 5" id="KW-0808">Transferase</keyword>
<keyword evidence="3 5" id="KW-0548">Nucleotidyltransferase</keyword>
<accession>A0A7S5I060</accession>
<keyword evidence="5" id="KW-0547">Nucleotide-binding</keyword>
<feature type="domain" description="RdRp catalytic" evidence="6">
    <location>
        <begin position="190"/>
        <end position="301"/>
    </location>
</feature>
<keyword evidence="1 5" id="KW-0696">RNA-directed RNA polymerase</keyword>
<evidence type="ECO:0000256" key="1">
    <source>
        <dbReference type="ARBA" id="ARBA00022484"/>
    </source>
</evidence>
<dbReference type="CDD" id="cd23179">
    <property type="entry name" value="ps_ssRNAv_Tolivirales_RdRp"/>
    <property type="match status" value="1"/>
</dbReference>
<dbReference type="EMBL" id="MN558697">
    <property type="protein sequence ID" value="QHD64838.1"/>
    <property type="molecule type" value="Genomic_RNA"/>
</dbReference>
<evidence type="ECO:0000256" key="2">
    <source>
        <dbReference type="ARBA" id="ARBA00022679"/>
    </source>
</evidence>
<protein>
    <recommendedName>
        <fullName evidence="5">RNA-directed RNA polymerase</fullName>
        <ecNumber evidence="5">2.7.7.48</ecNumber>
    </recommendedName>
</protein>
<evidence type="ECO:0000313" key="7">
    <source>
        <dbReference type="EMBL" id="QHD64838.1"/>
    </source>
</evidence>
<dbReference type="GO" id="GO:0003723">
    <property type="term" value="F:RNA binding"/>
    <property type="evidence" value="ECO:0007669"/>
    <property type="project" value="InterPro"/>
</dbReference>
<dbReference type="InterPro" id="IPR043502">
    <property type="entry name" value="DNA/RNA_pol_sf"/>
</dbReference>
<dbReference type="InterPro" id="IPR007094">
    <property type="entry name" value="RNA-dir_pol_PSvirus"/>
</dbReference>
<sequence>MHRLCTPSIGGVWKPLCHTNCAHNFRSGLLQRTLGVVPEPTEAGESIFVKAMGVLRKVIAGRVGILEPWTYEAVIARYSEPRLRKRYEEAARSLRVEGLSTRKDTVVKGFVKAEKTKPSKIYKPRVIMARDPRYNLELASYLVPVEHAVYPAFRGWGKQFYTHTRLIGKGRNQTQRAGDIRRKFEAHSEMVAFEVDGKSFESHLSLTQLRQEHALYSKVMPHSRLAKLLAWQLKFRGRGPGVKFTAEGVRASGDFNTGLGNTLIMCGLVLGCASVLRTKFDFYADGDNAVVFVSRADYPRWRAELPGIFVSMGHEADVGPPGYCLEQVEFGQSRPVFVGSEYRMVRNPFKVMSCCMCSYVYYADIRADLPVLRAVAYCEAVLGSQVPVLQVLAQRLLELTRGVTASAMERVKRRRLDNYEYAALLAKEFEWDAAAAKPVSDASRLSFECAWGVSVQEQLKMEAKLREITIPNSWSSGDFDEPVLGLSNPLYWPPSLDPVEG</sequence>
<keyword evidence="4 5" id="KW-0693">Viral RNA replication</keyword>
<dbReference type="GO" id="GO:0000166">
    <property type="term" value="F:nucleotide binding"/>
    <property type="evidence" value="ECO:0007669"/>
    <property type="project" value="UniProtKB-KW"/>
</dbReference>
<dbReference type="SUPFAM" id="SSF56672">
    <property type="entry name" value="DNA/RNA polymerases"/>
    <property type="match status" value="1"/>
</dbReference>
<dbReference type="PROSITE" id="PS50507">
    <property type="entry name" value="RDRP_SSRNA_POS"/>
    <property type="match status" value="1"/>
</dbReference>
<dbReference type="GO" id="GO:0039694">
    <property type="term" value="P:viral RNA genome replication"/>
    <property type="evidence" value="ECO:0007669"/>
    <property type="project" value="InterPro"/>
</dbReference>
<name>A0A7S5I060_9TOMB</name>
<evidence type="ECO:0000256" key="5">
    <source>
        <dbReference type="RuleBase" id="RU363062"/>
    </source>
</evidence>